<dbReference type="PANTHER" id="PTHR12697">
    <property type="entry name" value="PBS LYASE HEAT-LIKE PROTEIN"/>
    <property type="match status" value="1"/>
</dbReference>
<feature type="non-terminal residue" evidence="1">
    <location>
        <position position="1"/>
    </location>
</feature>
<comment type="caution">
    <text evidence="1">The sequence shown here is derived from an EMBL/GenBank/DDBJ whole genome shotgun (WGS) entry which is preliminary data.</text>
</comment>
<reference evidence="1" key="1">
    <citation type="journal article" date="2015" name="Nature">
        <title>Complex archaea that bridge the gap between prokaryotes and eukaryotes.</title>
        <authorList>
            <person name="Spang A."/>
            <person name="Saw J.H."/>
            <person name="Jorgensen S.L."/>
            <person name="Zaremba-Niedzwiedzka K."/>
            <person name="Martijn J."/>
            <person name="Lind A.E."/>
            <person name="van Eijk R."/>
            <person name="Schleper C."/>
            <person name="Guy L."/>
            <person name="Ettema T.J."/>
        </authorList>
    </citation>
    <scope>NUCLEOTIDE SEQUENCE</scope>
</reference>
<name>A0A0F8ZPD0_9ZZZZ</name>
<sequence>NHTDPEVIKIFVDLILDNDTEIRTLAAKVLGEIGDVSVLKSLILALQDKEAKVRESAARALGKLGSKEVLIDLLSALNDKENSVICAAAEALGELRAEEAVEPLINLFSNRDPKVKESAIVAIGKFQDKRAIDPLINSLNDDEERVRWYAADSLGKIGAKKAVVHLTTLLSDESARVRESTATALGQIGDESAVEPLIKLLKDGDNRVAEKTANVLSAIECKNFETLDIIVNAFYTGKDYKRTIGILKKQIDNFKDLPEYSHALWQSKLKLARSHALLNNCQKAIQIYEDLVIRFENDIEIKHELVRCLKEAKQHDKLLNIFSLWIENLLTDNRLWWNEIYKILEEYFETGEFDRVRKLVDDFEKKNNYMGGPELR</sequence>
<dbReference type="Gene3D" id="1.25.10.10">
    <property type="entry name" value="Leucine-rich Repeat Variant"/>
    <property type="match status" value="2"/>
</dbReference>
<proteinExistence type="predicted"/>
<evidence type="ECO:0008006" key="2">
    <source>
        <dbReference type="Google" id="ProtNLM"/>
    </source>
</evidence>
<organism evidence="1">
    <name type="scientific">marine sediment metagenome</name>
    <dbReference type="NCBI Taxonomy" id="412755"/>
    <lineage>
        <taxon>unclassified sequences</taxon>
        <taxon>metagenomes</taxon>
        <taxon>ecological metagenomes</taxon>
    </lineage>
</organism>
<accession>A0A0F8ZPD0</accession>
<dbReference type="EMBL" id="LAZR01059223">
    <property type="protein sequence ID" value="KKK68254.1"/>
    <property type="molecule type" value="Genomic_DNA"/>
</dbReference>
<dbReference type="InterPro" id="IPR004155">
    <property type="entry name" value="PBS_lyase_HEAT"/>
</dbReference>
<dbReference type="InterPro" id="IPR011989">
    <property type="entry name" value="ARM-like"/>
</dbReference>
<dbReference type="Pfam" id="PF13646">
    <property type="entry name" value="HEAT_2"/>
    <property type="match status" value="1"/>
</dbReference>
<gene>
    <name evidence="1" type="ORF">LCGC14_2945910</name>
</gene>
<dbReference type="Pfam" id="PF03130">
    <property type="entry name" value="HEAT_PBS"/>
    <property type="match status" value="1"/>
</dbReference>
<dbReference type="PANTHER" id="PTHR12697:SF5">
    <property type="entry name" value="DEOXYHYPUSINE HYDROXYLASE"/>
    <property type="match status" value="1"/>
</dbReference>
<protein>
    <recommendedName>
        <fullName evidence="2">HEAT repeat domain-containing protein</fullName>
    </recommendedName>
</protein>
<dbReference type="SMART" id="SM00567">
    <property type="entry name" value="EZ_HEAT"/>
    <property type="match status" value="6"/>
</dbReference>
<evidence type="ECO:0000313" key="1">
    <source>
        <dbReference type="EMBL" id="KKK68254.1"/>
    </source>
</evidence>
<dbReference type="InterPro" id="IPR016024">
    <property type="entry name" value="ARM-type_fold"/>
</dbReference>
<dbReference type="InterPro" id="IPR011990">
    <property type="entry name" value="TPR-like_helical_dom_sf"/>
</dbReference>
<feature type="non-terminal residue" evidence="1">
    <location>
        <position position="376"/>
    </location>
</feature>
<dbReference type="AlphaFoldDB" id="A0A0F8ZPD0"/>
<dbReference type="SUPFAM" id="SSF48452">
    <property type="entry name" value="TPR-like"/>
    <property type="match status" value="1"/>
</dbReference>
<dbReference type="SUPFAM" id="SSF48371">
    <property type="entry name" value="ARM repeat"/>
    <property type="match status" value="1"/>
</dbReference>
<dbReference type="GO" id="GO:0016491">
    <property type="term" value="F:oxidoreductase activity"/>
    <property type="evidence" value="ECO:0007669"/>
    <property type="project" value="TreeGrafter"/>
</dbReference>